<accession>A0A377CXX9</accession>
<dbReference type="EMBL" id="UGED01000013">
    <property type="protein sequence ID" value="STM08231.1"/>
    <property type="molecule type" value="Genomic_DNA"/>
</dbReference>
<gene>
    <name evidence="1" type="primary">leuC_1</name>
    <name evidence="1" type="ORF">NCTC9962_05822</name>
</gene>
<dbReference type="GO" id="GO:0003861">
    <property type="term" value="F:3-isopropylmalate dehydratase activity"/>
    <property type="evidence" value="ECO:0007669"/>
    <property type="project" value="UniProtKB-EC"/>
</dbReference>
<sequence>MAKTLYEKLFDAHVVYEAENENPTVYISTATWCMK</sequence>
<name>A0A377CXX9_ECOLX</name>
<dbReference type="AlphaFoldDB" id="A0A377CXX9"/>
<dbReference type="Proteomes" id="UP000254052">
    <property type="component" value="Unassembled WGS sequence"/>
</dbReference>
<keyword evidence="1" id="KW-0456">Lyase</keyword>
<protein>
    <submittedName>
        <fullName evidence="1">3-isopropylmalate dehydratase large subunit</fullName>
        <ecNumber evidence="1">4.2.1.33</ecNumber>
    </submittedName>
</protein>
<organism evidence="1 2">
    <name type="scientific">Escherichia coli</name>
    <dbReference type="NCBI Taxonomy" id="562"/>
    <lineage>
        <taxon>Bacteria</taxon>
        <taxon>Pseudomonadati</taxon>
        <taxon>Pseudomonadota</taxon>
        <taxon>Gammaproteobacteria</taxon>
        <taxon>Enterobacterales</taxon>
        <taxon>Enterobacteriaceae</taxon>
        <taxon>Escherichia</taxon>
    </lineage>
</organism>
<evidence type="ECO:0000313" key="2">
    <source>
        <dbReference type="Proteomes" id="UP000254052"/>
    </source>
</evidence>
<reference evidence="1 2" key="1">
    <citation type="submission" date="2018-06" db="EMBL/GenBank/DDBJ databases">
        <authorList>
            <consortium name="Pathogen Informatics"/>
            <person name="Doyle S."/>
        </authorList>
    </citation>
    <scope>NUCLEOTIDE SEQUENCE [LARGE SCALE GENOMIC DNA]</scope>
    <source>
        <strain evidence="1 2">NCTC9962</strain>
    </source>
</reference>
<dbReference type="EC" id="4.2.1.33" evidence="1"/>
<evidence type="ECO:0000313" key="1">
    <source>
        <dbReference type="EMBL" id="STM08231.1"/>
    </source>
</evidence>
<proteinExistence type="predicted"/>